<name>A0A0J8R1I3_COCIT</name>
<reference evidence="4" key="1">
    <citation type="journal article" date="2010" name="Genome Res.">
        <title>Population genomic sequencing of Coccidioides fungi reveals recent hybridization and transposon control.</title>
        <authorList>
            <person name="Neafsey D.E."/>
            <person name="Barker B.M."/>
            <person name="Sharpton T.J."/>
            <person name="Stajich J.E."/>
            <person name="Park D.J."/>
            <person name="Whiston E."/>
            <person name="Hung C.-Y."/>
            <person name="McMahan C."/>
            <person name="White J."/>
            <person name="Sykes S."/>
            <person name="Heiman D."/>
            <person name="Young S."/>
            <person name="Zeng Q."/>
            <person name="Abouelleil A."/>
            <person name="Aftuck L."/>
            <person name="Bessette D."/>
            <person name="Brown A."/>
            <person name="FitzGerald M."/>
            <person name="Lui A."/>
            <person name="Macdonald J.P."/>
            <person name="Priest M."/>
            <person name="Orbach M.J."/>
            <person name="Galgiani J.N."/>
            <person name="Kirkland T.N."/>
            <person name="Cole G.T."/>
            <person name="Birren B.W."/>
            <person name="Henn M.R."/>
            <person name="Taylor J.W."/>
            <person name="Rounsley S.D."/>
        </authorList>
    </citation>
    <scope>NUCLEOTIDE SEQUENCE [LARGE SCALE GENOMIC DNA]</scope>
    <source>
        <strain evidence="4">RMSCC 3703</strain>
    </source>
</reference>
<dbReference type="InterPro" id="IPR002110">
    <property type="entry name" value="Ankyrin_rpt"/>
</dbReference>
<organism evidence="3 4">
    <name type="scientific">Coccidioides immitis RMSCC 3703</name>
    <dbReference type="NCBI Taxonomy" id="454286"/>
    <lineage>
        <taxon>Eukaryota</taxon>
        <taxon>Fungi</taxon>
        <taxon>Dikarya</taxon>
        <taxon>Ascomycota</taxon>
        <taxon>Pezizomycotina</taxon>
        <taxon>Eurotiomycetes</taxon>
        <taxon>Eurotiomycetidae</taxon>
        <taxon>Onygenales</taxon>
        <taxon>Onygenaceae</taxon>
        <taxon>Coccidioides</taxon>
    </lineage>
</organism>
<protein>
    <submittedName>
        <fullName evidence="3">Uncharacterized protein</fullName>
    </submittedName>
</protein>
<dbReference type="PROSITE" id="PS50088">
    <property type="entry name" value="ANK_REPEAT"/>
    <property type="match status" value="1"/>
</dbReference>
<sequence length="270" mass="30293">MVNALLQFGQTGNPLAEPSSSEAEFFVSWWKGADGSQPVQIRVPGSPVPVPLSCVHHHRRIETVNKYLLGAALRTPDSSRRPIFFWILLFFAYRYRPSNGAFPKELVVEACRRDQPHLLEEVVNDNFASKSKEEIAAFFNDITDSMGNYALHICAMYGSYDAMDWLFDVEGFECDPQNRIEKDTPLHLAVRYANEEDIKLGLAMVKMMLEAGCDPRVRNKAGKKPVDFTIPQYKEVKLALQKAEYALQEGVEHEGQDEDSDDGTSGSDGG</sequence>
<dbReference type="InterPro" id="IPR036770">
    <property type="entry name" value="Ankyrin_rpt-contain_sf"/>
</dbReference>
<evidence type="ECO:0000256" key="2">
    <source>
        <dbReference type="SAM" id="MobiDB-lite"/>
    </source>
</evidence>
<evidence type="ECO:0000313" key="3">
    <source>
        <dbReference type="EMBL" id="KMU79029.1"/>
    </source>
</evidence>
<accession>A0A0J8R1I3</accession>
<feature type="region of interest" description="Disordered" evidence="2">
    <location>
        <begin position="248"/>
        <end position="270"/>
    </location>
</feature>
<feature type="repeat" description="ANK" evidence="1">
    <location>
        <begin position="181"/>
        <end position="220"/>
    </location>
</feature>
<dbReference type="SUPFAM" id="SSF48403">
    <property type="entry name" value="Ankyrin repeat"/>
    <property type="match status" value="1"/>
</dbReference>
<dbReference type="AlphaFoldDB" id="A0A0J8R1I3"/>
<dbReference type="STRING" id="454286.A0A0J8R1I3"/>
<dbReference type="Proteomes" id="UP000054559">
    <property type="component" value="Unassembled WGS sequence"/>
</dbReference>
<evidence type="ECO:0000256" key="1">
    <source>
        <dbReference type="PROSITE-ProRule" id="PRU00023"/>
    </source>
</evidence>
<dbReference type="SMART" id="SM00248">
    <property type="entry name" value="ANK"/>
    <property type="match status" value="2"/>
</dbReference>
<evidence type="ECO:0000313" key="4">
    <source>
        <dbReference type="Proteomes" id="UP000054559"/>
    </source>
</evidence>
<dbReference type="OrthoDB" id="9995210at2759"/>
<dbReference type="PROSITE" id="PS50297">
    <property type="entry name" value="ANK_REP_REGION"/>
    <property type="match status" value="1"/>
</dbReference>
<gene>
    <name evidence="3" type="ORF">CISG_07336</name>
</gene>
<dbReference type="Pfam" id="PF12796">
    <property type="entry name" value="Ank_2"/>
    <property type="match status" value="1"/>
</dbReference>
<keyword evidence="1" id="KW-0040">ANK repeat</keyword>
<dbReference type="EMBL" id="DS268169">
    <property type="protein sequence ID" value="KMU79029.1"/>
    <property type="molecule type" value="Genomic_DNA"/>
</dbReference>
<proteinExistence type="predicted"/>
<dbReference type="Gene3D" id="1.25.40.20">
    <property type="entry name" value="Ankyrin repeat-containing domain"/>
    <property type="match status" value="1"/>
</dbReference>